<dbReference type="InterPro" id="IPR007844">
    <property type="entry name" value="AsmA"/>
</dbReference>
<dbReference type="Pfam" id="PF05170">
    <property type="entry name" value="AsmA"/>
    <property type="match status" value="2"/>
</dbReference>
<reference evidence="4" key="1">
    <citation type="submission" date="2016-10" db="EMBL/GenBank/DDBJ databases">
        <authorList>
            <person name="Varghese N."/>
            <person name="Submissions S."/>
        </authorList>
    </citation>
    <scope>NUCLEOTIDE SEQUENCE [LARGE SCALE GENOMIC DNA]</scope>
    <source>
        <strain evidence="4">OV426</strain>
    </source>
</reference>
<organism evidence="3 4">
    <name type="scientific">Candidatus Pantoea varia</name>
    <dbReference type="NCBI Taxonomy" id="1881036"/>
    <lineage>
        <taxon>Bacteria</taxon>
        <taxon>Pseudomonadati</taxon>
        <taxon>Pseudomonadota</taxon>
        <taxon>Gammaproteobacteria</taxon>
        <taxon>Enterobacterales</taxon>
        <taxon>Erwiniaceae</taxon>
        <taxon>Pantoea</taxon>
    </lineage>
</organism>
<dbReference type="EMBL" id="FOVG01000001">
    <property type="protein sequence ID" value="SFN19856.1"/>
    <property type="molecule type" value="Genomic_DNA"/>
</dbReference>
<gene>
    <name evidence="3" type="ORF">SAMN05428971_0473</name>
</gene>
<dbReference type="NCBIfam" id="NF008091">
    <property type="entry name" value="PRK10833.1"/>
    <property type="match status" value="1"/>
</dbReference>
<protein>
    <submittedName>
        <fullName evidence="3">AsmA protein</fullName>
    </submittedName>
</protein>
<keyword evidence="4" id="KW-1185">Reference proteome</keyword>
<dbReference type="RefSeq" id="WP_090959551.1">
    <property type="nucleotide sequence ID" value="NZ_FOVG01000001.1"/>
</dbReference>
<dbReference type="OrthoDB" id="9766390at2"/>
<dbReference type="AlphaFoldDB" id="A0A1I4X366"/>
<proteinExistence type="predicted"/>
<feature type="domain" description="AsmA" evidence="2">
    <location>
        <begin position="181"/>
        <end position="502"/>
    </location>
</feature>
<accession>A0A1I4X366</accession>
<dbReference type="PANTHER" id="PTHR30441:SF4">
    <property type="entry name" value="PROTEIN ASMA"/>
    <property type="match status" value="1"/>
</dbReference>
<sequence length="607" mass="66054">MKRVITTLAILLVVVVSGMSALVLLVNPNDFRAYMVQQVEQRSGYRLEVSSDLRWHVWPQLSILAGRMSLTAPGASQPLVSAENMRLDVDLWPLLSHQLSVSQVLLKNAIVRVTPDSSAQRAKNAPQGPRDAEPATPSTGWSFDIAKLRVADSLLIWQQPGGDEYNFRDLNINMEQDANKLATLSLSTTLMRNQRNATLNLKGQLDAAQYPHRLSGQLQQLDYTLSGADIPAQGIKGSLSLQGEWNGDRQQFSFSNLQLTANDSTLTGQGSGHVTPPQQLALDLKASNLNLDNLLNSPPVSEAPGAQHATVARSPVIAAPREHTNADSPLNDMDLALKLQADNAVWRGLSLSSLAVNASNQQGVMTLNTLSGKLGNGTFSVPGSIDIRQPETRVSLKPQLRLIAIQPLLKAFELPESLQGNLSLDGELSGDTLTVEAAKRSWQGRATISASNLKLAQLNLQQMVQRAVARVSDKVSNQEAVDEGIESISGQVALNKGVLSFSDIKGNGQNLGLQGAGNVDMVQQQLDVTLGLKISGWKGDDALVKALSDQPIPLRMYGDWNSLQYSLPVDDVLRNRLQSEAKSRLNQWIDRQKEGENKENLKKIMRP</sequence>
<dbReference type="InterPro" id="IPR052894">
    <property type="entry name" value="AsmA-related"/>
</dbReference>
<name>A0A1I4X366_9GAMM</name>
<evidence type="ECO:0000313" key="4">
    <source>
        <dbReference type="Proteomes" id="UP000198968"/>
    </source>
</evidence>
<evidence type="ECO:0000256" key="1">
    <source>
        <dbReference type="SAM" id="MobiDB-lite"/>
    </source>
</evidence>
<dbReference type="PANTHER" id="PTHR30441">
    <property type="entry name" value="DUF748 DOMAIN-CONTAINING PROTEIN"/>
    <property type="match status" value="1"/>
</dbReference>
<dbReference type="Proteomes" id="UP000198968">
    <property type="component" value="Unassembled WGS sequence"/>
</dbReference>
<feature type="domain" description="AsmA" evidence="2">
    <location>
        <begin position="5"/>
        <end position="174"/>
    </location>
</feature>
<dbReference type="GO" id="GO:0005886">
    <property type="term" value="C:plasma membrane"/>
    <property type="evidence" value="ECO:0007669"/>
    <property type="project" value="TreeGrafter"/>
</dbReference>
<dbReference type="GO" id="GO:0090313">
    <property type="term" value="P:regulation of protein targeting to membrane"/>
    <property type="evidence" value="ECO:0007669"/>
    <property type="project" value="TreeGrafter"/>
</dbReference>
<evidence type="ECO:0000259" key="2">
    <source>
        <dbReference type="Pfam" id="PF05170"/>
    </source>
</evidence>
<feature type="region of interest" description="Disordered" evidence="1">
    <location>
        <begin position="116"/>
        <end position="139"/>
    </location>
</feature>
<evidence type="ECO:0000313" key="3">
    <source>
        <dbReference type="EMBL" id="SFN19856.1"/>
    </source>
</evidence>